<dbReference type="Proteomes" id="UP001320170">
    <property type="component" value="Unassembled WGS sequence"/>
</dbReference>
<organism evidence="1 2">
    <name type="scientific">Legionella resiliens</name>
    <dbReference type="NCBI Taxonomy" id="2905958"/>
    <lineage>
        <taxon>Bacteria</taxon>
        <taxon>Pseudomonadati</taxon>
        <taxon>Pseudomonadota</taxon>
        <taxon>Gammaproteobacteria</taxon>
        <taxon>Legionellales</taxon>
        <taxon>Legionellaceae</taxon>
        <taxon>Legionella</taxon>
    </lineage>
</organism>
<proteinExistence type="predicted"/>
<dbReference type="PANTHER" id="PTHR45011">
    <property type="entry name" value="DAP3-BINDING CELL DEATH ENHANCER 1"/>
    <property type="match status" value="1"/>
</dbReference>
<reference evidence="1 2" key="1">
    <citation type="journal article" date="2024" name="Pathogens">
        <title>Characterization of a Novel Species of Legionella Isolated from a Healthcare Facility: Legionella resiliens sp. nov.</title>
        <authorList>
            <person name="Cristino S."/>
            <person name="Pascale M.R."/>
            <person name="Marino F."/>
            <person name="Derelitto C."/>
            <person name="Salaris S."/>
            <person name="Orsini M."/>
            <person name="Squarzoni S."/>
            <person name="Grottola A."/>
            <person name="Girolamini L."/>
        </authorList>
    </citation>
    <scope>NUCLEOTIDE SEQUENCE [LARGE SCALE GENOMIC DNA]</scope>
    <source>
        <strain evidence="1 2">8cVS16</strain>
    </source>
</reference>
<dbReference type="InterPro" id="IPR052748">
    <property type="entry name" value="ISR_Activator"/>
</dbReference>
<accession>A0ABS8X4X5</accession>
<dbReference type="PANTHER" id="PTHR45011:SF1">
    <property type="entry name" value="DAP3-BINDING CELL DEATH ENHANCER 1"/>
    <property type="match status" value="1"/>
</dbReference>
<dbReference type="InterPro" id="IPR011990">
    <property type="entry name" value="TPR-like_helical_dom_sf"/>
</dbReference>
<evidence type="ECO:0000313" key="2">
    <source>
        <dbReference type="Proteomes" id="UP001320170"/>
    </source>
</evidence>
<gene>
    <name evidence="1" type="ORF">LXO92_10445</name>
</gene>
<dbReference type="InterPro" id="IPR006597">
    <property type="entry name" value="Sel1-like"/>
</dbReference>
<evidence type="ECO:0000313" key="1">
    <source>
        <dbReference type="EMBL" id="MCE3532794.1"/>
    </source>
</evidence>
<name>A0ABS8X4X5_9GAMM</name>
<dbReference type="SMART" id="SM00671">
    <property type="entry name" value="SEL1"/>
    <property type="match status" value="4"/>
</dbReference>
<protein>
    <submittedName>
        <fullName evidence="1">Sel1 repeat family protein</fullName>
    </submittedName>
</protein>
<dbReference type="EMBL" id="JAJTND010000004">
    <property type="protein sequence ID" value="MCE3532794.1"/>
    <property type="molecule type" value="Genomic_DNA"/>
</dbReference>
<sequence>MYRNNRAGKELSQDERDDKAVQLYLQAATAGYALAQYNLAWMYDEGRAGKELSQDERDDKAVQLYLQAATAGYALAQNNLAWMYDEGRAGKELSQDERDDKAVKLYLQAATAGYALAQYNLAWMYENNRAGKELSQDERDDKVVQLYLQAIRAAHASAAWNLAVFYRKNNTGLALKYFSIAAILYRTADVDVQRCITQIKRDAALDDEPPAIDEAGLQMMKQYGVSIDIPAITKQVIQQQTTRPATRQSTSVTTLTASYPKILLGERQYPEPVEFKKEEPAELKMRRTY</sequence>
<dbReference type="Pfam" id="PF08238">
    <property type="entry name" value="Sel1"/>
    <property type="match status" value="5"/>
</dbReference>
<dbReference type="RefSeq" id="WP_233291534.1">
    <property type="nucleotide sequence ID" value="NZ_JAJTND010000004.1"/>
</dbReference>
<comment type="caution">
    <text evidence="1">The sequence shown here is derived from an EMBL/GenBank/DDBJ whole genome shotgun (WGS) entry which is preliminary data.</text>
</comment>
<dbReference type="SUPFAM" id="SSF81901">
    <property type="entry name" value="HCP-like"/>
    <property type="match status" value="1"/>
</dbReference>
<keyword evidence="2" id="KW-1185">Reference proteome</keyword>
<dbReference type="Gene3D" id="1.25.40.10">
    <property type="entry name" value="Tetratricopeptide repeat domain"/>
    <property type="match status" value="1"/>
</dbReference>